<feature type="compositionally biased region" description="Basic and acidic residues" evidence="2">
    <location>
        <begin position="18"/>
        <end position="27"/>
    </location>
</feature>
<comment type="caution">
    <text evidence="3">The sequence shown here is derived from an EMBL/GenBank/DDBJ whole genome shotgun (WGS) entry which is preliminary data.</text>
</comment>
<protein>
    <submittedName>
        <fullName evidence="3">Uncharacterized protein</fullName>
    </submittedName>
</protein>
<organism evidence="3 4">
    <name type="scientific">Cuscuta australis</name>
    <dbReference type="NCBI Taxonomy" id="267555"/>
    <lineage>
        <taxon>Eukaryota</taxon>
        <taxon>Viridiplantae</taxon>
        <taxon>Streptophyta</taxon>
        <taxon>Embryophyta</taxon>
        <taxon>Tracheophyta</taxon>
        <taxon>Spermatophyta</taxon>
        <taxon>Magnoliopsida</taxon>
        <taxon>eudicotyledons</taxon>
        <taxon>Gunneridae</taxon>
        <taxon>Pentapetalae</taxon>
        <taxon>asterids</taxon>
        <taxon>lamiids</taxon>
        <taxon>Solanales</taxon>
        <taxon>Convolvulaceae</taxon>
        <taxon>Cuscuteae</taxon>
        <taxon>Cuscuta</taxon>
        <taxon>Cuscuta subgen. Grammica</taxon>
        <taxon>Cuscuta sect. Cleistogrammica</taxon>
    </lineage>
</organism>
<dbReference type="GO" id="GO:0034517">
    <property type="term" value="P:ribophagy"/>
    <property type="evidence" value="ECO:0007669"/>
    <property type="project" value="TreeGrafter"/>
</dbReference>
<sequence length="329" mass="36308">MTDSSSTVNPQLDSSMVDPHRDEEHDQFCDEANKTLSSSMVLSMSRPVSASLPSEPAAGPAFCSRLSEDVIELQKALSGNSSQLNEAENEIKRLRNEVDKLNGDLENKRKLFDESQMNYAHLENCLHEAREEAQNHLCAAERASEYSTLCSSAVKMRGLFERLRACNLSGGTAGFAQSLPASSQSLANAAEFRECVWVLAEKVGALSRSRSELQERCSNVEASNKLLMAECEEKKELVNTLYKKHQLEKQAYKGALISLAYPPAQSKTKLSEICQLNTQSVSVEGNKGESSGQVSAIRRLTYEEEIQQPREITNAVSEEGSLDDHPSQK</sequence>
<dbReference type="GO" id="GO:0000422">
    <property type="term" value="P:autophagy of mitochondrion"/>
    <property type="evidence" value="ECO:0007669"/>
    <property type="project" value="TreeGrafter"/>
</dbReference>
<dbReference type="GO" id="GO:0034045">
    <property type="term" value="C:phagophore assembly site membrane"/>
    <property type="evidence" value="ECO:0007669"/>
    <property type="project" value="TreeGrafter"/>
</dbReference>
<proteinExistence type="predicted"/>
<reference evidence="3 4" key="1">
    <citation type="submission" date="2018-06" db="EMBL/GenBank/DDBJ databases">
        <title>The Genome of Cuscuta australis (Dodder) Provides Insight into the Evolution of Plant Parasitism.</title>
        <authorList>
            <person name="Liu H."/>
        </authorList>
    </citation>
    <scope>NUCLEOTIDE SEQUENCE [LARGE SCALE GENOMIC DNA]</scope>
    <source>
        <strain evidence="4">cv. Yunnan</strain>
        <tissue evidence="3">Vines</tissue>
    </source>
</reference>
<dbReference type="EMBL" id="NQVE01000214">
    <property type="protein sequence ID" value="RAL38198.1"/>
    <property type="molecule type" value="Genomic_DNA"/>
</dbReference>
<feature type="coiled-coil region" evidence="1">
    <location>
        <begin position="70"/>
        <end position="111"/>
    </location>
</feature>
<dbReference type="InterPro" id="IPR040040">
    <property type="entry name" value="ATG11"/>
</dbReference>
<dbReference type="PANTHER" id="PTHR13222:SF1">
    <property type="entry name" value="RB1-INDUCIBLE COILED-COIL PROTEIN 1"/>
    <property type="match status" value="1"/>
</dbReference>
<dbReference type="GO" id="GO:0034727">
    <property type="term" value="P:piecemeal microautophagy of the nucleus"/>
    <property type="evidence" value="ECO:0007669"/>
    <property type="project" value="TreeGrafter"/>
</dbReference>
<evidence type="ECO:0000313" key="4">
    <source>
        <dbReference type="Proteomes" id="UP000249390"/>
    </source>
</evidence>
<gene>
    <name evidence="3" type="ORF">DM860_017403</name>
</gene>
<keyword evidence="1" id="KW-0175">Coiled coil</keyword>
<dbReference type="PANTHER" id="PTHR13222">
    <property type="entry name" value="RB1-INDUCIBLE COILED-COIL"/>
    <property type="match status" value="1"/>
</dbReference>
<dbReference type="GO" id="GO:0000045">
    <property type="term" value="P:autophagosome assembly"/>
    <property type="evidence" value="ECO:0007669"/>
    <property type="project" value="InterPro"/>
</dbReference>
<keyword evidence="4" id="KW-1185">Reference proteome</keyword>
<dbReference type="GO" id="GO:0019901">
    <property type="term" value="F:protein kinase binding"/>
    <property type="evidence" value="ECO:0007669"/>
    <property type="project" value="TreeGrafter"/>
</dbReference>
<feature type="compositionally biased region" description="Polar residues" evidence="2">
    <location>
        <begin position="1"/>
        <end position="14"/>
    </location>
</feature>
<evidence type="ECO:0000313" key="3">
    <source>
        <dbReference type="EMBL" id="RAL38198.1"/>
    </source>
</evidence>
<dbReference type="AlphaFoldDB" id="A0A328D0K9"/>
<dbReference type="GO" id="GO:1990316">
    <property type="term" value="C:Atg1/ULK1 kinase complex"/>
    <property type="evidence" value="ECO:0007669"/>
    <property type="project" value="TreeGrafter"/>
</dbReference>
<feature type="region of interest" description="Disordered" evidence="2">
    <location>
        <begin position="1"/>
        <end position="27"/>
    </location>
</feature>
<dbReference type="GO" id="GO:0060090">
    <property type="term" value="F:molecular adaptor activity"/>
    <property type="evidence" value="ECO:0007669"/>
    <property type="project" value="TreeGrafter"/>
</dbReference>
<dbReference type="GO" id="GO:0061709">
    <property type="term" value="P:reticulophagy"/>
    <property type="evidence" value="ECO:0007669"/>
    <property type="project" value="TreeGrafter"/>
</dbReference>
<dbReference type="Proteomes" id="UP000249390">
    <property type="component" value="Unassembled WGS sequence"/>
</dbReference>
<accession>A0A328D0K9</accession>
<name>A0A328D0K9_9ASTE</name>
<feature type="region of interest" description="Disordered" evidence="2">
    <location>
        <begin position="308"/>
        <end position="329"/>
    </location>
</feature>
<evidence type="ECO:0000256" key="1">
    <source>
        <dbReference type="SAM" id="Coils"/>
    </source>
</evidence>
<evidence type="ECO:0000256" key="2">
    <source>
        <dbReference type="SAM" id="MobiDB-lite"/>
    </source>
</evidence>